<evidence type="ECO:0000256" key="1">
    <source>
        <dbReference type="ARBA" id="ARBA00001971"/>
    </source>
</evidence>
<feature type="transmembrane region" description="Helical" evidence="9">
    <location>
        <begin position="55"/>
        <end position="74"/>
    </location>
</feature>
<dbReference type="PANTHER" id="PTHR24305">
    <property type="entry name" value="CYTOCHROME P450"/>
    <property type="match status" value="1"/>
</dbReference>
<evidence type="ECO:0000313" key="11">
    <source>
        <dbReference type="Proteomes" id="UP000247810"/>
    </source>
</evidence>
<dbReference type="InterPro" id="IPR036396">
    <property type="entry name" value="Cyt_P450_sf"/>
</dbReference>
<dbReference type="GO" id="GO:0005506">
    <property type="term" value="F:iron ion binding"/>
    <property type="evidence" value="ECO:0007669"/>
    <property type="project" value="InterPro"/>
</dbReference>
<dbReference type="Pfam" id="PF00067">
    <property type="entry name" value="p450"/>
    <property type="match status" value="1"/>
</dbReference>
<dbReference type="GO" id="GO:0004497">
    <property type="term" value="F:monooxygenase activity"/>
    <property type="evidence" value="ECO:0007669"/>
    <property type="project" value="UniProtKB-KW"/>
</dbReference>
<reference evidence="10 11" key="1">
    <citation type="submission" date="2018-02" db="EMBL/GenBank/DDBJ databases">
        <title>The genomes of Aspergillus section Nigri reveals drivers in fungal speciation.</title>
        <authorList>
            <consortium name="DOE Joint Genome Institute"/>
            <person name="Vesth T.C."/>
            <person name="Nybo J."/>
            <person name="Theobald S."/>
            <person name="Brandl J."/>
            <person name="Frisvad J.C."/>
            <person name="Nielsen K.F."/>
            <person name="Lyhne E.K."/>
            <person name="Kogle M.E."/>
            <person name="Kuo A."/>
            <person name="Riley R."/>
            <person name="Clum A."/>
            <person name="Nolan M."/>
            <person name="Lipzen A."/>
            <person name="Salamov A."/>
            <person name="Henrissat B."/>
            <person name="Wiebenga A."/>
            <person name="De vries R.P."/>
            <person name="Grigoriev I.V."/>
            <person name="Mortensen U.H."/>
            <person name="Andersen M.R."/>
            <person name="Baker S.E."/>
        </authorList>
    </citation>
    <scope>NUCLEOTIDE SEQUENCE [LARGE SCALE GENOMIC DNA]</scope>
    <source>
        <strain evidence="10 11">CBS 707.79</strain>
    </source>
</reference>
<dbReference type="GO" id="GO:0020037">
    <property type="term" value="F:heme binding"/>
    <property type="evidence" value="ECO:0007669"/>
    <property type="project" value="InterPro"/>
</dbReference>
<name>A0A319EP57_9EURO</name>
<feature type="transmembrane region" description="Helical" evidence="9">
    <location>
        <begin position="26"/>
        <end position="49"/>
    </location>
</feature>
<organism evidence="10 11">
    <name type="scientific">Aspergillus ellipticus CBS 707.79</name>
    <dbReference type="NCBI Taxonomy" id="1448320"/>
    <lineage>
        <taxon>Eukaryota</taxon>
        <taxon>Fungi</taxon>
        <taxon>Dikarya</taxon>
        <taxon>Ascomycota</taxon>
        <taxon>Pezizomycotina</taxon>
        <taxon>Eurotiomycetes</taxon>
        <taxon>Eurotiomycetidae</taxon>
        <taxon>Eurotiales</taxon>
        <taxon>Aspergillaceae</taxon>
        <taxon>Aspergillus</taxon>
        <taxon>Aspergillus subgen. Circumdati</taxon>
    </lineage>
</organism>
<keyword evidence="5 7" id="KW-0408">Iron</keyword>
<dbReference type="InterPro" id="IPR050121">
    <property type="entry name" value="Cytochrome_P450_monoxygenase"/>
</dbReference>
<dbReference type="PANTHER" id="PTHR24305:SF187">
    <property type="entry name" value="P450, PUTATIVE (EUROFUNG)-RELATED"/>
    <property type="match status" value="1"/>
</dbReference>
<dbReference type="EMBL" id="KZ825910">
    <property type="protein sequence ID" value="PYH92712.1"/>
    <property type="molecule type" value="Genomic_DNA"/>
</dbReference>
<dbReference type="OrthoDB" id="6692864at2759"/>
<evidence type="ECO:0000256" key="5">
    <source>
        <dbReference type="ARBA" id="ARBA00023004"/>
    </source>
</evidence>
<keyword evidence="3 7" id="KW-0479">Metal-binding</keyword>
<keyword evidence="9" id="KW-0812">Transmembrane</keyword>
<evidence type="ECO:0000256" key="2">
    <source>
        <dbReference type="ARBA" id="ARBA00010617"/>
    </source>
</evidence>
<comment type="cofactor">
    <cofactor evidence="1 7">
        <name>heme</name>
        <dbReference type="ChEBI" id="CHEBI:30413"/>
    </cofactor>
</comment>
<dbReference type="STRING" id="1448320.A0A319EP57"/>
<feature type="region of interest" description="Disordered" evidence="8">
    <location>
        <begin position="518"/>
        <end position="537"/>
    </location>
</feature>
<keyword evidence="7" id="KW-0349">Heme</keyword>
<dbReference type="PRINTS" id="PR00463">
    <property type="entry name" value="EP450I"/>
</dbReference>
<keyword evidence="11" id="KW-1185">Reference proteome</keyword>
<evidence type="ECO:0000256" key="9">
    <source>
        <dbReference type="SAM" id="Phobius"/>
    </source>
</evidence>
<evidence type="ECO:0000313" key="10">
    <source>
        <dbReference type="EMBL" id="PYH92712.1"/>
    </source>
</evidence>
<keyword evidence="6 10" id="KW-0503">Monooxygenase</keyword>
<dbReference type="InterPro" id="IPR001128">
    <property type="entry name" value="Cyt_P450"/>
</dbReference>
<dbReference type="CDD" id="cd11061">
    <property type="entry name" value="CYP67-like"/>
    <property type="match status" value="1"/>
</dbReference>
<evidence type="ECO:0000256" key="7">
    <source>
        <dbReference type="PIRSR" id="PIRSR602401-1"/>
    </source>
</evidence>
<dbReference type="Gene3D" id="1.10.630.10">
    <property type="entry name" value="Cytochrome P450"/>
    <property type="match status" value="1"/>
</dbReference>
<feature type="compositionally biased region" description="Polar residues" evidence="8">
    <location>
        <begin position="554"/>
        <end position="570"/>
    </location>
</feature>
<sequence>MSNFAGVLGVLAHLGLFIQSDWEKNAIFLFNCFITWPVTGLGFLVFLGYKSAFQWSALALLTFDISLCLSIVIYRSLFHALCGFPGPRLASISALWSIKSAVVDAKWHLHVQKLHGDYGDIVRIKPREISINDPSAIKDIYGVGTTCVKGAFYDMNYPHCSLQMTRDKAFHSKRRRLWDRGFSSRALAGYEPYILEHCKDLVKLIASRPQRQEATELVDGFTWDSMGILAFGKSFNMLHGAPHRMLQEMKNVSRFGSMLLCATWSVMLCRNMVGLRRQTDRWLAWCAQTVEERRKMELTRRDLFSYLIEDTLSDMDHLKTGTEEDLVYDSELAIAAGSDTTAAILSALLYLLARHPDKLQRLREEIDSAVPAGELVHTVLVGKTYLEGCINEGLRLYPAVMSGVPRETGPEGMTTAGVYIPPHTIVSVPTYTIHRDPRNFQDPDEFIPERWSSQPGMVIQKEALNPFSTGTYTCAGKSFAMMEMRLFIATIFSPSDLLRILAWTALLLSHFIMAEEQEHEHEHEHEHAGGRGSISMYDPARDRWEEHPLPGDQQADQPQQLASSFPSTPGTDAFAVSSRVKRVVLFASSGVLRTPGRVESNSF</sequence>
<gene>
    <name evidence="10" type="ORF">BO71DRAFT_420624</name>
</gene>
<feature type="binding site" description="axial binding residue" evidence="7">
    <location>
        <position position="474"/>
    </location>
    <ligand>
        <name>heme</name>
        <dbReference type="ChEBI" id="CHEBI:30413"/>
    </ligand>
    <ligandPart>
        <name>Fe</name>
        <dbReference type="ChEBI" id="CHEBI:18248"/>
    </ligandPart>
</feature>
<accession>A0A319EP57</accession>
<feature type="region of interest" description="Disordered" evidence="8">
    <location>
        <begin position="542"/>
        <end position="570"/>
    </location>
</feature>
<dbReference type="AlphaFoldDB" id="A0A319EP57"/>
<dbReference type="PRINTS" id="PR00385">
    <property type="entry name" value="P450"/>
</dbReference>
<proteinExistence type="inferred from homology"/>
<evidence type="ECO:0000256" key="6">
    <source>
        <dbReference type="ARBA" id="ARBA00023033"/>
    </source>
</evidence>
<dbReference type="SUPFAM" id="SSF48264">
    <property type="entry name" value="Cytochrome P450"/>
    <property type="match status" value="1"/>
</dbReference>
<keyword evidence="4" id="KW-0560">Oxidoreductase</keyword>
<comment type="similarity">
    <text evidence="2">Belongs to the cytochrome P450 family.</text>
</comment>
<dbReference type="VEuPathDB" id="FungiDB:BO71DRAFT_420624"/>
<protein>
    <submittedName>
        <fullName evidence="10">Benzoate 4-monooxygenase</fullName>
    </submittedName>
</protein>
<evidence type="ECO:0000256" key="8">
    <source>
        <dbReference type="SAM" id="MobiDB-lite"/>
    </source>
</evidence>
<evidence type="ECO:0000256" key="4">
    <source>
        <dbReference type="ARBA" id="ARBA00023002"/>
    </source>
</evidence>
<evidence type="ECO:0000256" key="3">
    <source>
        <dbReference type="ARBA" id="ARBA00022723"/>
    </source>
</evidence>
<feature type="compositionally biased region" description="Basic and acidic residues" evidence="8">
    <location>
        <begin position="518"/>
        <end position="529"/>
    </location>
</feature>
<keyword evidence="9" id="KW-0472">Membrane</keyword>
<dbReference type="Proteomes" id="UP000247810">
    <property type="component" value="Unassembled WGS sequence"/>
</dbReference>
<dbReference type="InterPro" id="IPR002401">
    <property type="entry name" value="Cyt_P450_E_grp-I"/>
</dbReference>
<dbReference type="GO" id="GO:0016705">
    <property type="term" value="F:oxidoreductase activity, acting on paired donors, with incorporation or reduction of molecular oxygen"/>
    <property type="evidence" value="ECO:0007669"/>
    <property type="project" value="InterPro"/>
</dbReference>
<keyword evidence="9" id="KW-1133">Transmembrane helix</keyword>